<dbReference type="RefSeq" id="WP_005692922.1">
    <property type="nucleotide sequence ID" value="NZ_CABFNI010000014.1"/>
</dbReference>
<name>A0A853J5Q2_LACRH</name>
<evidence type="ECO:0000256" key="1">
    <source>
        <dbReference type="SAM" id="Phobius"/>
    </source>
</evidence>
<comment type="caution">
    <text evidence="2">The sequence shown here is derived from an EMBL/GenBank/DDBJ whole genome shotgun (WGS) entry which is preliminary data.</text>
</comment>
<accession>A0A853J5Q2</accession>
<feature type="transmembrane region" description="Helical" evidence="1">
    <location>
        <begin position="20"/>
        <end position="43"/>
    </location>
</feature>
<dbReference type="Proteomes" id="UP000552935">
    <property type="component" value="Unassembled WGS sequence"/>
</dbReference>
<gene>
    <name evidence="2" type="ORF">H0N82_11740</name>
</gene>
<dbReference type="AlphaFoldDB" id="A0A853J5Q2"/>
<keyword evidence="1" id="KW-0812">Transmembrane</keyword>
<keyword evidence="1" id="KW-0472">Membrane</keyword>
<proteinExistence type="predicted"/>
<sequence>MLTFILEVAYAAMIIFSLEVTHYSIVTIIYVILSMVVVGWYNYERNQMTRR</sequence>
<protein>
    <submittedName>
        <fullName evidence="2">Uncharacterized protein</fullName>
    </submittedName>
</protein>
<organism evidence="2 3">
    <name type="scientific">Lacticaseibacillus rhamnosus</name>
    <name type="common">Lactobacillus rhamnosus</name>
    <dbReference type="NCBI Taxonomy" id="47715"/>
    <lineage>
        <taxon>Bacteria</taxon>
        <taxon>Bacillati</taxon>
        <taxon>Bacillota</taxon>
        <taxon>Bacilli</taxon>
        <taxon>Lactobacillales</taxon>
        <taxon>Lactobacillaceae</taxon>
        <taxon>Lacticaseibacillus</taxon>
    </lineage>
</organism>
<keyword evidence="1" id="KW-1133">Transmembrane helix</keyword>
<dbReference type="EMBL" id="JACCKI010000011">
    <property type="protein sequence ID" value="NZA05737.1"/>
    <property type="molecule type" value="Genomic_DNA"/>
</dbReference>
<reference evidence="2 3" key="1">
    <citation type="submission" date="2020-07" db="EMBL/GenBank/DDBJ databases">
        <title>Organ Donor 1.</title>
        <authorList>
            <person name="Marsh A.J."/>
            <person name="Azcarate-Peril M.A."/>
        </authorList>
    </citation>
    <scope>NUCLEOTIDE SEQUENCE [LARGE SCALE GENOMIC DNA]</scope>
    <source>
        <strain evidence="2 3">AMC0712</strain>
    </source>
</reference>
<evidence type="ECO:0000313" key="2">
    <source>
        <dbReference type="EMBL" id="NZA05737.1"/>
    </source>
</evidence>
<evidence type="ECO:0000313" key="3">
    <source>
        <dbReference type="Proteomes" id="UP000552935"/>
    </source>
</evidence>